<evidence type="ECO:0000313" key="10">
    <source>
        <dbReference type="EMBL" id="KAK7404822.1"/>
    </source>
</evidence>
<dbReference type="GO" id="GO:0015031">
    <property type="term" value="P:protein transport"/>
    <property type="evidence" value="ECO:0007669"/>
    <property type="project" value="UniProtKB-KW"/>
</dbReference>
<gene>
    <name evidence="10" type="ORF">VNO78_05803</name>
</gene>
<keyword evidence="4" id="KW-0812">Transmembrane</keyword>
<evidence type="ECO:0000313" key="11">
    <source>
        <dbReference type="Proteomes" id="UP001386955"/>
    </source>
</evidence>
<comment type="similarity">
    <text evidence="2">Belongs to the USE1 family.</text>
</comment>
<keyword evidence="11" id="KW-1185">Reference proteome</keyword>
<protein>
    <submittedName>
        <fullName evidence="10">Uncharacterized protein</fullName>
    </submittedName>
</protein>
<keyword evidence="3" id="KW-0813">Transport</keyword>
<evidence type="ECO:0000256" key="3">
    <source>
        <dbReference type="ARBA" id="ARBA00022448"/>
    </source>
</evidence>
<dbReference type="EMBL" id="JAYMYS010000002">
    <property type="protein sequence ID" value="KAK7404822.1"/>
    <property type="molecule type" value="Genomic_DNA"/>
</dbReference>
<evidence type="ECO:0000256" key="4">
    <source>
        <dbReference type="ARBA" id="ARBA00022692"/>
    </source>
</evidence>
<comment type="caution">
    <text evidence="10">The sequence shown here is derived from an EMBL/GenBank/DDBJ whole genome shotgun (WGS) entry which is preliminary data.</text>
</comment>
<name>A0AAN9SSW5_PSOTE</name>
<organism evidence="10 11">
    <name type="scientific">Psophocarpus tetragonolobus</name>
    <name type="common">Winged bean</name>
    <name type="synonym">Dolichos tetragonolobus</name>
    <dbReference type="NCBI Taxonomy" id="3891"/>
    <lineage>
        <taxon>Eukaryota</taxon>
        <taxon>Viridiplantae</taxon>
        <taxon>Streptophyta</taxon>
        <taxon>Embryophyta</taxon>
        <taxon>Tracheophyta</taxon>
        <taxon>Spermatophyta</taxon>
        <taxon>Magnoliopsida</taxon>
        <taxon>eudicotyledons</taxon>
        <taxon>Gunneridae</taxon>
        <taxon>Pentapetalae</taxon>
        <taxon>rosids</taxon>
        <taxon>fabids</taxon>
        <taxon>Fabales</taxon>
        <taxon>Fabaceae</taxon>
        <taxon>Papilionoideae</taxon>
        <taxon>50 kb inversion clade</taxon>
        <taxon>NPAAA clade</taxon>
        <taxon>indigoferoid/millettioid clade</taxon>
        <taxon>Phaseoleae</taxon>
        <taxon>Psophocarpus</taxon>
    </lineage>
</organism>
<evidence type="ECO:0000256" key="5">
    <source>
        <dbReference type="ARBA" id="ARBA00022824"/>
    </source>
</evidence>
<dbReference type="GO" id="GO:0005484">
    <property type="term" value="F:SNAP receptor activity"/>
    <property type="evidence" value="ECO:0007669"/>
    <property type="project" value="TreeGrafter"/>
</dbReference>
<dbReference type="Pfam" id="PF09753">
    <property type="entry name" value="Use1"/>
    <property type="match status" value="1"/>
</dbReference>
<sequence length="244" mass="27703">MHTGAETYLGNLVELLRGDDETADLRRSDSAFCSKVIFCKINTVDMGISKTEVNLRRLLAAAPQQQNQAKLVHYVATLREQLEQLAEERTSEGLPRISKAMLNDYSDKIEAIASKLVYQVAVFARLIHWTDLPQLLKIKHMSLLRLITLHQLNWTLRHMHTLQNTESSLMMSQFLQNTEKILDCTEKAIEHSLASTGRASNSNLLKEFQNFLLNLACDVSDDMCICHGYSCNPNPCQCTLRFTC</sequence>
<keyword evidence="5" id="KW-0256">Endoplasmic reticulum</keyword>
<keyword evidence="8" id="KW-1133">Transmembrane helix</keyword>
<reference evidence="10 11" key="1">
    <citation type="submission" date="2024-01" db="EMBL/GenBank/DDBJ databases">
        <title>The genomes of 5 underutilized Papilionoideae crops provide insights into root nodulation and disease resistanc.</title>
        <authorList>
            <person name="Jiang F."/>
        </authorList>
    </citation>
    <scope>NUCLEOTIDE SEQUENCE [LARGE SCALE GENOMIC DNA]</scope>
    <source>
        <strain evidence="10">DUOXIRENSHENG_FW03</strain>
        <tissue evidence="10">Leaves</tissue>
    </source>
</reference>
<evidence type="ECO:0000256" key="9">
    <source>
        <dbReference type="ARBA" id="ARBA00023136"/>
    </source>
</evidence>
<comment type="subcellular location">
    <subcellularLocation>
        <location evidence="1">Endoplasmic reticulum membrane</location>
        <topology evidence="1">Single-pass type IV membrane protein</topology>
    </subcellularLocation>
</comment>
<dbReference type="PANTHER" id="PTHR13050:SF7">
    <property type="entry name" value="VESICLE TRANSPORT PROTEIN USE1"/>
    <property type="match status" value="1"/>
</dbReference>
<dbReference type="InterPro" id="IPR019150">
    <property type="entry name" value="Vesicle_transport_protein_Use1"/>
</dbReference>
<proteinExistence type="inferred from homology"/>
<evidence type="ECO:0000256" key="1">
    <source>
        <dbReference type="ARBA" id="ARBA00004163"/>
    </source>
</evidence>
<dbReference type="PANTHER" id="PTHR13050">
    <property type="entry name" value="USE1-LIKE PROTEIN"/>
    <property type="match status" value="1"/>
</dbReference>
<keyword evidence="9" id="KW-0472">Membrane</keyword>
<evidence type="ECO:0000256" key="8">
    <source>
        <dbReference type="ARBA" id="ARBA00022989"/>
    </source>
</evidence>
<dbReference type="GO" id="GO:0005789">
    <property type="term" value="C:endoplasmic reticulum membrane"/>
    <property type="evidence" value="ECO:0007669"/>
    <property type="project" value="UniProtKB-SubCell"/>
</dbReference>
<evidence type="ECO:0000256" key="2">
    <source>
        <dbReference type="ARBA" id="ARBA00007891"/>
    </source>
</evidence>
<evidence type="ECO:0000256" key="6">
    <source>
        <dbReference type="ARBA" id="ARBA00022892"/>
    </source>
</evidence>
<accession>A0AAN9SSW5</accession>
<dbReference type="GO" id="GO:0031201">
    <property type="term" value="C:SNARE complex"/>
    <property type="evidence" value="ECO:0007669"/>
    <property type="project" value="TreeGrafter"/>
</dbReference>
<evidence type="ECO:0000256" key="7">
    <source>
        <dbReference type="ARBA" id="ARBA00022927"/>
    </source>
</evidence>
<dbReference type="Proteomes" id="UP001386955">
    <property type="component" value="Unassembled WGS sequence"/>
</dbReference>
<dbReference type="GO" id="GO:0006890">
    <property type="term" value="P:retrograde vesicle-mediated transport, Golgi to endoplasmic reticulum"/>
    <property type="evidence" value="ECO:0007669"/>
    <property type="project" value="TreeGrafter"/>
</dbReference>
<keyword evidence="7" id="KW-0653">Protein transport</keyword>
<dbReference type="AlphaFoldDB" id="A0AAN9SSW5"/>
<keyword evidence="6" id="KW-0931">ER-Golgi transport</keyword>